<organism evidence="1 2">
    <name type="scientific">Parelaphostrongylus tenuis</name>
    <name type="common">Meningeal worm</name>
    <dbReference type="NCBI Taxonomy" id="148309"/>
    <lineage>
        <taxon>Eukaryota</taxon>
        <taxon>Metazoa</taxon>
        <taxon>Ecdysozoa</taxon>
        <taxon>Nematoda</taxon>
        <taxon>Chromadorea</taxon>
        <taxon>Rhabditida</taxon>
        <taxon>Rhabditina</taxon>
        <taxon>Rhabditomorpha</taxon>
        <taxon>Strongyloidea</taxon>
        <taxon>Metastrongylidae</taxon>
        <taxon>Parelaphostrongylus</taxon>
    </lineage>
</organism>
<dbReference type="PANTHER" id="PTHR32122:SF1">
    <property type="entry name" value="TATA BOX-BINDING PROTEIN-ASSOCIATED FACTOR RNA POLYMERASE I SUBUNIT A"/>
    <property type="match status" value="1"/>
</dbReference>
<sequence length="542" mass="62517">MSRRVKRRKLDAGDMEEPARVVTLRNVAGVVPPQTIIFMDEEELRAWLDSLHETGLQVADSILDRESVYTLMQSLCALLNHRWKTSLKQSILTEFFRCMAKHGIPFRYNLQCRICRNFNREEYPEKYVPTMNLKLFFRDLSRLEYRLRACIWVYHHIHMGMTKCKTPSLLASHSDTSLSALRYQLCHACRDLNYRAVVGLLANSDILRMTAEHPKGRRWKYNHDEIYHNNHMNTMYFDSPLVLWTALQATLAMKHDAEFDICGRLLMLATLQTINYTTTTARNTILMQLCEFLIATLLLGNPSDVSAIIALESRIHRFNRSYENSSVWNAYKLIAEYEAWKKQPSFGGMILNTAQSLAEIAESVPCFGTLFLEAACQIWAKQGRCEDKILDAILKILSKCPQLLGRVIRFLEAINFDHEIEVIIAEVCQEGDDAGLPASDPVWLDWCQPRIELSEKYGRNLEVLSRCAKVLFRFLDYGANRGSTRAWLMLHTAMGYVDPDQLTTAWAERYDWWPQFHTVPLPPEAALQRAEVLAALDKVPVE</sequence>
<gene>
    <name evidence="1" type="ORF">KIN20_032137</name>
</gene>
<evidence type="ECO:0000313" key="2">
    <source>
        <dbReference type="Proteomes" id="UP001196413"/>
    </source>
</evidence>
<accession>A0AAD5R671</accession>
<dbReference type="AlphaFoldDB" id="A0AAD5R671"/>
<comment type="caution">
    <text evidence="1">The sequence shown here is derived from an EMBL/GenBank/DDBJ whole genome shotgun (WGS) entry which is preliminary data.</text>
</comment>
<dbReference type="Proteomes" id="UP001196413">
    <property type="component" value="Unassembled WGS sequence"/>
</dbReference>
<protein>
    <submittedName>
        <fullName evidence="1">Uncharacterized protein</fullName>
    </submittedName>
</protein>
<dbReference type="PANTHER" id="PTHR32122">
    <property type="entry name" value="TATA BOX-BINDING PROTEIN ASSOCIATED FACTOR RNA POLYMERASE I SUBUNIT A"/>
    <property type="match status" value="1"/>
</dbReference>
<reference evidence="1" key="1">
    <citation type="submission" date="2021-06" db="EMBL/GenBank/DDBJ databases">
        <title>Parelaphostrongylus tenuis whole genome reference sequence.</title>
        <authorList>
            <person name="Garwood T.J."/>
            <person name="Larsen P.A."/>
            <person name="Fountain-Jones N.M."/>
            <person name="Garbe J.R."/>
            <person name="Macchietto M.G."/>
            <person name="Kania S.A."/>
            <person name="Gerhold R.W."/>
            <person name="Richards J.E."/>
            <person name="Wolf T.M."/>
        </authorList>
    </citation>
    <scope>NUCLEOTIDE SEQUENCE</scope>
    <source>
        <strain evidence="1">MNPRO001-30</strain>
        <tissue evidence="1">Meninges</tissue>
    </source>
</reference>
<dbReference type="EMBL" id="JAHQIW010006778">
    <property type="protein sequence ID" value="KAJ1370420.1"/>
    <property type="molecule type" value="Genomic_DNA"/>
</dbReference>
<name>A0AAD5R671_PARTN</name>
<dbReference type="InterPro" id="IPR052669">
    <property type="entry name" value="SL1/TIF-IB_Component"/>
</dbReference>
<keyword evidence="2" id="KW-1185">Reference proteome</keyword>
<proteinExistence type="predicted"/>
<evidence type="ECO:0000313" key="1">
    <source>
        <dbReference type="EMBL" id="KAJ1370420.1"/>
    </source>
</evidence>